<dbReference type="Gene3D" id="1.10.1200.10">
    <property type="entry name" value="ACP-like"/>
    <property type="match status" value="1"/>
</dbReference>
<dbReference type="InParanoid" id="A0A4R2P9T1"/>
<comment type="similarity">
    <text evidence="1">Belongs to the ATP-dependent AMP-binding enzyme family.</text>
</comment>
<evidence type="ECO:0000259" key="5">
    <source>
        <dbReference type="PROSITE" id="PS50075"/>
    </source>
</evidence>
<dbReference type="InterPro" id="IPR000873">
    <property type="entry name" value="AMP-dep_synth/lig_dom"/>
</dbReference>
<keyword evidence="7" id="KW-1185">Reference proteome</keyword>
<dbReference type="InterPro" id="IPR042099">
    <property type="entry name" value="ANL_N_sf"/>
</dbReference>
<dbReference type="Pfam" id="PF00550">
    <property type="entry name" value="PP-binding"/>
    <property type="match status" value="1"/>
</dbReference>
<dbReference type="InterPro" id="IPR020806">
    <property type="entry name" value="PKS_PP-bd"/>
</dbReference>
<feature type="compositionally biased region" description="Basic and acidic residues" evidence="4">
    <location>
        <begin position="1"/>
        <end position="11"/>
    </location>
</feature>
<feature type="domain" description="Carrier" evidence="5">
    <location>
        <begin position="629"/>
        <end position="706"/>
    </location>
</feature>
<evidence type="ECO:0000256" key="4">
    <source>
        <dbReference type="SAM" id="MobiDB-lite"/>
    </source>
</evidence>
<dbReference type="EMBL" id="SLXO01000012">
    <property type="protein sequence ID" value="TCP31108.1"/>
    <property type="molecule type" value="Genomic_DNA"/>
</dbReference>
<feature type="region of interest" description="Disordered" evidence="4">
    <location>
        <begin position="591"/>
        <end position="629"/>
    </location>
</feature>
<dbReference type="SMART" id="SM00823">
    <property type="entry name" value="PKS_PP"/>
    <property type="match status" value="1"/>
</dbReference>
<protein>
    <submittedName>
        <fullName evidence="6">Acyl-CoA synthetase (AMP-forming)/AMP-acid ligase II</fullName>
    </submittedName>
</protein>
<dbReference type="SUPFAM" id="SSF47336">
    <property type="entry name" value="ACP-like"/>
    <property type="match status" value="1"/>
</dbReference>
<evidence type="ECO:0000256" key="1">
    <source>
        <dbReference type="ARBA" id="ARBA00006432"/>
    </source>
</evidence>
<dbReference type="PANTHER" id="PTHR22754:SF32">
    <property type="entry name" value="DISCO-INTERACTING PROTEIN 2"/>
    <property type="match status" value="1"/>
</dbReference>
<evidence type="ECO:0000313" key="7">
    <source>
        <dbReference type="Proteomes" id="UP000295399"/>
    </source>
</evidence>
<evidence type="ECO:0000313" key="6">
    <source>
        <dbReference type="EMBL" id="TCP31108.1"/>
    </source>
</evidence>
<dbReference type="GO" id="GO:0006633">
    <property type="term" value="P:fatty acid biosynthetic process"/>
    <property type="evidence" value="ECO:0007669"/>
    <property type="project" value="TreeGrafter"/>
</dbReference>
<keyword evidence="2" id="KW-0596">Phosphopantetheine</keyword>
<dbReference type="RefSeq" id="WP_132709364.1">
    <property type="nucleotide sequence ID" value="NZ_JACIGF010000012.1"/>
</dbReference>
<comment type="caution">
    <text evidence="6">The sequence shown here is derived from an EMBL/GenBank/DDBJ whole genome shotgun (WGS) entry which is preliminary data.</text>
</comment>
<dbReference type="GO" id="GO:0005886">
    <property type="term" value="C:plasma membrane"/>
    <property type="evidence" value="ECO:0007669"/>
    <property type="project" value="TreeGrafter"/>
</dbReference>
<dbReference type="PROSITE" id="PS50075">
    <property type="entry name" value="CARRIER"/>
    <property type="match status" value="1"/>
</dbReference>
<organism evidence="6 7">
    <name type="scientific">Rhodothalassium salexigens DSM 2132</name>
    <dbReference type="NCBI Taxonomy" id="1188247"/>
    <lineage>
        <taxon>Bacteria</taxon>
        <taxon>Pseudomonadati</taxon>
        <taxon>Pseudomonadota</taxon>
        <taxon>Alphaproteobacteria</taxon>
        <taxon>Rhodothalassiales</taxon>
        <taxon>Rhodothalassiaceae</taxon>
        <taxon>Rhodothalassium</taxon>
    </lineage>
</organism>
<keyword evidence="3" id="KW-0597">Phosphoprotein</keyword>
<dbReference type="PANTHER" id="PTHR22754">
    <property type="entry name" value="DISCO-INTERACTING PROTEIN 2 DIP2 -RELATED"/>
    <property type="match status" value="1"/>
</dbReference>
<gene>
    <name evidence="6" type="ORF">EV659_11237</name>
</gene>
<dbReference type="InterPro" id="IPR045851">
    <property type="entry name" value="AMP-bd_C_sf"/>
</dbReference>
<dbReference type="InterPro" id="IPR009081">
    <property type="entry name" value="PP-bd_ACP"/>
</dbReference>
<dbReference type="AlphaFoldDB" id="A0A4R2P9T1"/>
<reference evidence="6 7" key="1">
    <citation type="submission" date="2019-03" db="EMBL/GenBank/DDBJ databases">
        <title>Genomic Encyclopedia of Type Strains, Phase IV (KMG-IV): sequencing the most valuable type-strain genomes for metagenomic binning, comparative biology and taxonomic classification.</title>
        <authorList>
            <person name="Goeker M."/>
        </authorList>
    </citation>
    <scope>NUCLEOTIDE SEQUENCE [LARGE SCALE GENOMIC DNA]</scope>
    <source>
        <strain evidence="6 7">DSM 2132</strain>
    </source>
</reference>
<dbReference type="GO" id="GO:0031177">
    <property type="term" value="F:phosphopantetheine binding"/>
    <property type="evidence" value="ECO:0007669"/>
    <property type="project" value="InterPro"/>
</dbReference>
<evidence type="ECO:0000256" key="2">
    <source>
        <dbReference type="ARBA" id="ARBA00022450"/>
    </source>
</evidence>
<dbReference type="SUPFAM" id="SSF56801">
    <property type="entry name" value="Acetyl-CoA synthetase-like"/>
    <property type="match status" value="1"/>
</dbReference>
<dbReference type="OrthoDB" id="9803968at2"/>
<name>A0A4R2P9T1_RHOSA</name>
<dbReference type="Gene3D" id="3.40.50.12780">
    <property type="entry name" value="N-terminal domain of ligase-like"/>
    <property type="match status" value="1"/>
</dbReference>
<proteinExistence type="inferred from homology"/>
<dbReference type="Proteomes" id="UP000295399">
    <property type="component" value="Unassembled WGS sequence"/>
</dbReference>
<dbReference type="Pfam" id="PF00501">
    <property type="entry name" value="AMP-binding"/>
    <property type="match status" value="1"/>
</dbReference>
<feature type="region of interest" description="Disordered" evidence="4">
    <location>
        <begin position="1"/>
        <end position="30"/>
    </location>
</feature>
<sequence length="723" mass="75043">MIDVSRSETPETGRTGAGRSETDTKRTPPPTLLHLLARHAVERPHHIALRHLDGDGQVREAIDYATLAGRVEACRARLRAQVPGDARVIVDAETGIDTVIALLGIMAAGRCAIPVRPTKSAAQGAARAALAERCGAAALVLGATVRPVDDAAAAPPVLPLAAVTAPANPTSAAQPMTTMLRPDARADQTAYIQCTSGTMSAAKAVCIGHANLLANQRAICDAFGHDGDTRVVTWLPHYHDMGLVGTLMQPLFVGATVTFMAPHLFAAKPARWLDAIHRHRATTSGAPTFAYELCVRRIATPPADWDLSGWQVAFVGAEPVRAAVLRAFADRFAATGFKADALFPCYGLAEATLFVTGGPRGVGLTSRPRPDGGGEAVACGTPAAGTRVRIVDPGTLASVAPGRTGEVCIAGPGVAQGYAHDPDATAATFGAVTDADGRAYLRTGDLGFLTDGALHLVGRAKNTVICDGVSHLAEDLEAVAAAATDLFAPGAVAVWPGEPEHGTDDPADRPPAGAATGFCLAGEIARTAWRSADADALAERVAAALIDRAGARPAAVHILPPYSLPRTTSGKPRRHACARGIAAGQIRPLARWTAPHRPVTAPTASDDDGLPNQPRNGSADKTETAGPPDRIDAMHRFVIGWIADVVGLAADQVPSDTPFPELGLDSRDLMELADAVSERLDRDIDPQIMWEFPTPRSFADAAARMASADADTTAAAAGTDAAE</sequence>
<evidence type="ECO:0000256" key="3">
    <source>
        <dbReference type="ARBA" id="ARBA00022553"/>
    </source>
</evidence>
<accession>A0A4R2P9T1</accession>
<dbReference type="InterPro" id="IPR036736">
    <property type="entry name" value="ACP-like_sf"/>
</dbReference>
<feature type="compositionally biased region" description="Basic and acidic residues" evidence="4">
    <location>
        <begin position="618"/>
        <end position="629"/>
    </location>
</feature>
<dbReference type="GO" id="GO:0070566">
    <property type="term" value="F:adenylyltransferase activity"/>
    <property type="evidence" value="ECO:0007669"/>
    <property type="project" value="TreeGrafter"/>
</dbReference>
<dbReference type="Gene3D" id="3.30.300.30">
    <property type="match status" value="1"/>
</dbReference>
<dbReference type="GO" id="GO:0016874">
    <property type="term" value="F:ligase activity"/>
    <property type="evidence" value="ECO:0007669"/>
    <property type="project" value="UniProtKB-KW"/>
</dbReference>
<keyword evidence="6" id="KW-0436">Ligase</keyword>